<accession>A0A9W8L839</accession>
<gene>
    <name evidence="1" type="ORF">GGI19_005831</name>
</gene>
<evidence type="ECO:0000313" key="2">
    <source>
        <dbReference type="Proteomes" id="UP001140011"/>
    </source>
</evidence>
<protein>
    <submittedName>
        <fullName evidence="1">Uncharacterized protein</fullName>
    </submittedName>
</protein>
<dbReference type="AlphaFoldDB" id="A0A9W8L839"/>
<comment type="caution">
    <text evidence="1">The sequence shown here is derived from an EMBL/GenBank/DDBJ whole genome shotgun (WGS) entry which is preliminary data.</text>
</comment>
<dbReference type="EMBL" id="JANBUH010000881">
    <property type="protein sequence ID" value="KAJ2749094.1"/>
    <property type="molecule type" value="Genomic_DNA"/>
</dbReference>
<keyword evidence="2" id="KW-1185">Reference proteome</keyword>
<organism evidence="1 2">
    <name type="scientific">Coemansia pectinata</name>
    <dbReference type="NCBI Taxonomy" id="1052879"/>
    <lineage>
        <taxon>Eukaryota</taxon>
        <taxon>Fungi</taxon>
        <taxon>Fungi incertae sedis</taxon>
        <taxon>Zoopagomycota</taxon>
        <taxon>Kickxellomycotina</taxon>
        <taxon>Kickxellomycetes</taxon>
        <taxon>Kickxellales</taxon>
        <taxon>Kickxellaceae</taxon>
        <taxon>Coemansia</taxon>
    </lineage>
</organism>
<sequence>DFNPQSLVPIQHRAGSISISAMPDFDLKPSVLMVAHSNDGTPEGVSNNVVKALEKAGYYVKLSTDDVII</sequence>
<reference evidence="1" key="1">
    <citation type="submission" date="2022-07" db="EMBL/GenBank/DDBJ databases">
        <title>Phylogenomic reconstructions and comparative analyses of Kickxellomycotina fungi.</title>
        <authorList>
            <person name="Reynolds N.K."/>
            <person name="Stajich J.E."/>
            <person name="Barry K."/>
            <person name="Grigoriev I.V."/>
            <person name="Crous P."/>
            <person name="Smith M.E."/>
        </authorList>
    </citation>
    <scope>NUCLEOTIDE SEQUENCE</scope>
    <source>
        <strain evidence="1">BCRC 34297</strain>
    </source>
</reference>
<dbReference type="Proteomes" id="UP001140011">
    <property type="component" value="Unassembled WGS sequence"/>
</dbReference>
<evidence type="ECO:0000313" key="1">
    <source>
        <dbReference type="EMBL" id="KAJ2749094.1"/>
    </source>
</evidence>
<proteinExistence type="predicted"/>
<feature type="non-terminal residue" evidence="1">
    <location>
        <position position="1"/>
    </location>
</feature>
<name>A0A9W8L839_9FUNG</name>